<keyword evidence="2" id="KW-0333">Golgi apparatus</keyword>
<dbReference type="InterPro" id="IPR001503">
    <property type="entry name" value="Glyco_trans_10"/>
</dbReference>
<dbReference type="PANTHER" id="PTHR48438">
    <property type="entry name" value="ALPHA-(1,3)-FUCOSYLTRANSFERASE C-RELATED"/>
    <property type="match status" value="1"/>
</dbReference>
<keyword evidence="6" id="KW-1185">Reference proteome</keyword>
<dbReference type="InterPro" id="IPR031481">
    <property type="entry name" value="Glyco_tran_10_N"/>
</dbReference>
<dbReference type="SUPFAM" id="SSF53756">
    <property type="entry name" value="UDP-Glycosyltransferase/glycogen phosphorylase"/>
    <property type="match status" value="1"/>
</dbReference>
<organism evidence="7">
    <name type="scientific">Gongylonema pulchrum</name>
    <dbReference type="NCBI Taxonomy" id="637853"/>
    <lineage>
        <taxon>Eukaryota</taxon>
        <taxon>Metazoa</taxon>
        <taxon>Ecdysozoa</taxon>
        <taxon>Nematoda</taxon>
        <taxon>Chromadorea</taxon>
        <taxon>Rhabditida</taxon>
        <taxon>Spirurina</taxon>
        <taxon>Spiruromorpha</taxon>
        <taxon>Spiruroidea</taxon>
        <taxon>Gongylonematidae</taxon>
        <taxon>Gongylonema</taxon>
    </lineage>
</organism>
<evidence type="ECO:0000313" key="5">
    <source>
        <dbReference type="EMBL" id="VDK47698.1"/>
    </source>
</evidence>
<dbReference type="AlphaFoldDB" id="A0A183D809"/>
<reference evidence="7" key="1">
    <citation type="submission" date="2016-06" db="UniProtKB">
        <authorList>
            <consortium name="WormBaseParasite"/>
        </authorList>
    </citation>
    <scope>IDENTIFICATION</scope>
</reference>
<feature type="transmembrane region" description="Helical" evidence="3">
    <location>
        <begin position="12"/>
        <end position="32"/>
    </location>
</feature>
<evidence type="ECO:0000313" key="6">
    <source>
        <dbReference type="Proteomes" id="UP000271098"/>
    </source>
</evidence>
<evidence type="ECO:0000256" key="2">
    <source>
        <dbReference type="ARBA" id="ARBA00023034"/>
    </source>
</evidence>
<accession>A0A183D809</accession>
<evidence type="ECO:0000256" key="3">
    <source>
        <dbReference type="SAM" id="Phobius"/>
    </source>
</evidence>
<dbReference type="GO" id="GO:0008417">
    <property type="term" value="F:fucosyltransferase activity"/>
    <property type="evidence" value="ECO:0007669"/>
    <property type="project" value="InterPro"/>
</dbReference>
<evidence type="ECO:0000259" key="4">
    <source>
        <dbReference type="Pfam" id="PF17039"/>
    </source>
</evidence>
<proteinExistence type="predicted"/>
<reference evidence="5 6" key="2">
    <citation type="submission" date="2018-11" db="EMBL/GenBank/DDBJ databases">
        <authorList>
            <consortium name="Pathogen Informatics"/>
        </authorList>
    </citation>
    <scope>NUCLEOTIDE SEQUENCE [LARGE SCALE GENOMIC DNA]</scope>
</reference>
<dbReference type="PANTHER" id="PTHR48438:SF1">
    <property type="entry name" value="ALPHA-(1,3)-FUCOSYLTRANSFERASE C-RELATED"/>
    <property type="match status" value="1"/>
</dbReference>
<keyword evidence="3" id="KW-0472">Membrane</keyword>
<gene>
    <name evidence="5" type="ORF">GPUH_LOCUS4853</name>
</gene>
<sequence length="179" mass="21308">MLCSRRLNVKHFTVLSWFSCLLYLNWVVLVIWELLGMKPILTYALKDEKTNVTMQNCQNPPLILIWTTFGIINYTEEIRQDFQQCEYKCAVTNDRRVVDSADVMWFHIEDMKAGDMPQNRSFNQPYVFFAYESPLNMGEDLQKLPKNYFNITMSYRYTTSLLKLRVSKKLFDNKVVRKT</sequence>
<name>A0A183D809_9BILA</name>
<dbReference type="EMBL" id="UYRT01009585">
    <property type="protein sequence ID" value="VDK47698.1"/>
    <property type="molecule type" value="Genomic_DNA"/>
</dbReference>
<evidence type="ECO:0000256" key="1">
    <source>
        <dbReference type="ARBA" id="ARBA00004447"/>
    </source>
</evidence>
<dbReference type="GO" id="GO:0032580">
    <property type="term" value="C:Golgi cisterna membrane"/>
    <property type="evidence" value="ECO:0007669"/>
    <property type="project" value="UniProtKB-SubCell"/>
</dbReference>
<dbReference type="Proteomes" id="UP000271098">
    <property type="component" value="Unassembled WGS sequence"/>
</dbReference>
<dbReference type="WBParaSite" id="GPUH_0000485701-mRNA-1">
    <property type="protein sequence ID" value="GPUH_0000485701-mRNA-1"/>
    <property type="gene ID" value="GPUH_0000485701"/>
</dbReference>
<keyword evidence="3" id="KW-1133">Transmembrane helix</keyword>
<keyword evidence="3" id="KW-0812">Transmembrane</keyword>
<protein>
    <submittedName>
        <fullName evidence="7">Glyco_tran_10_N domain-containing protein</fullName>
    </submittedName>
</protein>
<feature type="domain" description="Fucosyltransferase N-terminal" evidence="4">
    <location>
        <begin position="59"/>
        <end position="159"/>
    </location>
</feature>
<dbReference type="Pfam" id="PF17039">
    <property type="entry name" value="Glyco_tran_10_N"/>
    <property type="match status" value="1"/>
</dbReference>
<comment type="subcellular location">
    <subcellularLocation>
        <location evidence="1">Golgi apparatus</location>
        <location evidence="1">Golgi stack membrane</location>
        <topology evidence="1">Single-pass type II membrane protein</topology>
    </subcellularLocation>
</comment>
<evidence type="ECO:0000313" key="7">
    <source>
        <dbReference type="WBParaSite" id="GPUH_0000485701-mRNA-1"/>
    </source>
</evidence>